<accession>K0IG95</accession>
<dbReference type="CDD" id="cd03786">
    <property type="entry name" value="GTB_UDP-GlcNAc_2-Epimerase"/>
    <property type="match status" value="1"/>
</dbReference>
<feature type="domain" description="UDP-N-acetylglucosamine 2-epimerase" evidence="1">
    <location>
        <begin position="38"/>
        <end position="368"/>
    </location>
</feature>
<keyword evidence="3" id="KW-1185">Reference proteome</keyword>
<dbReference type="EC" id="5.1.3.14" evidence="2"/>
<evidence type="ECO:0000259" key="1">
    <source>
        <dbReference type="Pfam" id="PF02350"/>
    </source>
</evidence>
<dbReference type="InterPro" id="IPR029767">
    <property type="entry name" value="WecB-like"/>
</dbReference>
<dbReference type="PANTHER" id="PTHR43174">
    <property type="entry name" value="UDP-N-ACETYLGLUCOSAMINE 2-EPIMERASE"/>
    <property type="match status" value="1"/>
</dbReference>
<dbReference type="InParanoid" id="K0IG95"/>
<dbReference type="RefSeq" id="WP_015018388.1">
    <property type="nucleotide sequence ID" value="NC_018719.1"/>
</dbReference>
<dbReference type="EMBL" id="CP002408">
    <property type="protein sequence ID" value="AFU57843.1"/>
    <property type="molecule type" value="Genomic_DNA"/>
</dbReference>
<sequence length="374" mass="42032">MYLKVLTKDELTDKIGIIVGTRPGIIKFSPIIRAFIEKKIEPLIIHTGQHYSYGLDRIFFEELDLPVPSHRVPEMEKTFYHGEQTAHMLVGIERVLLKEKPRAVIVGGDANTNLAGALAIRKLGINLVHLEAGLRSNDWRMPEEHNRVIIDHISDILLAPTSEAVNNLKTDGVKGKIFLVGNTISDAVNQNKIIAESKSKILETLNINKKKYLLCTIHREENVDNKMITSALCNAIEELAVRFDIPIIFPIHPRTDNRLKSFGISFKNERIKLIPPVGYFDFLKLLSNCSVVLTDSGGIQEEACILGIPCITLRDNTERPETVTIGANKIVGHDKARILQEVEYALNRKASWKNPYGSEVGRTITRIMQTEFGI</sequence>
<dbReference type="GeneID" id="13795296"/>
<dbReference type="Proteomes" id="UP000008037">
    <property type="component" value="Chromosome"/>
</dbReference>
<dbReference type="PANTHER" id="PTHR43174:SF1">
    <property type="entry name" value="UDP-N-ACETYLGLUCOSAMINE 2-EPIMERASE"/>
    <property type="match status" value="1"/>
</dbReference>
<dbReference type="PATRIC" id="fig|1237085.11.peg.859"/>
<dbReference type="AlphaFoldDB" id="K0IG95"/>
<dbReference type="GO" id="GO:0008761">
    <property type="term" value="F:UDP-N-acetylglucosamine 2-epimerase activity"/>
    <property type="evidence" value="ECO:0007669"/>
    <property type="project" value="UniProtKB-EC"/>
</dbReference>
<dbReference type="BioCyc" id="CNIT1237085:G1324-899-MONOMER"/>
<dbReference type="InterPro" id="IPR003331">
    <property type="entry name" value="UDP_GlcNAc_Epimerase_2_dom"/>
</dbReference>
<proteinExistence type="predicted"/>
<dbReference type="Pfam" id="PF02350">
    <property type="entry name" value="Epimerase_2"/>
    <property type="match status" value="1"/>
</dbReference>
<evidence type="ECO:0000313" key="3">
    <source>
        <dbReference type="Proteomes" id="UP000008037"/>
    </source>
</evidence>
<reference evidence="2 3" key="1">
    <citation type="journal article" date="2012" name="Environ. Microbiol.">
        <title>The genome of the ammonia-oxidizing Candidatus Nitrososphaera gargensis: insights into metabolic versatility and environmental adaptations.</title>
        <authorList>
            <person name="Spang A."/>
            <person name="Poehlein A."/>
            <person name="Offre P."/>
            <person name="Zumbragel S."/>
            <person name="Haider S."/>
            <person name="Rychlik N."/>
            <person name="Nowka B."/>
            <person name="Schmeisser C."/>
            <person name="Lebedeva E.V."/>
            <person name="Rattei T."/>
            <person name="Bohm C."/>
            <person name="Schmid M."/>
            <person name="Galushko A."/>
            <person name="Hatzenpichler R."/>
            <person name="Weinmaier T."/>
            <person name="Daniel R."/>
            <person name="Schleper C."/>
            <person name="Spieck E."/>
            <person name="Streit W."/>
            <person name="Wagner M."/>
        </authorList>
    </citation>
    <scope>NUCLEOTIDE SEQUENCE [LARGE SCALE GENOMIC DNA]</scope>
    <source>
        <strain evidence="3">Ga9.2</strain>
    </source>
</reference>
<dbReference type="HOGENOM" id="CLU_041674_0_1_2"/>
<keyword evidence="2" id="KW-0413">Isomerase</keyword>
<dbReference type="OrthoDB" id="7018at2157"/>
<protein>
    <submittedName>
        <fullName evidence="2">UDP-N-acetylglucosamine 2-epimerase</fullName>
        <ecNumber evidence="2">5.1.3.14</ecNumber>
    </submittedName>
</protein>
<dbReference type="KEGG" id="nga:Ngar_c09010"/>
<dbReference type="NCBIfam" id="TIGR00236">
    <property type="entry name" value="wecB"/>
    <property type="match status" value="1"/>
</dbReference>
<organism evidence="2 3">
    <name type="scientific">Nitrososphaera gargensis (strain Ga9.2)</name>
    <dbReference type="NCBI Taxonomy" id="1237085"/>
    <lineage>
        <taxon>Archaea</taxon>
        <taxon>Nitrososphaerota</taxon>
        <taxon>Nitrososphaeria</taxon>
        <taxon>Nitrososphaerales</taxon>
        <taxon>Nitrososphaeraceae</taxon>
        <taxon>Nitrososphaera</taxon>
    </lineage>
</organism>
<dbReference type="SUPFAM" id="SSF53756">
    <property type="entry name" value="UDP-Glycosyltransferase/glycogen phosphorylase"/>
    <property type="match status" value="1"/>
</dbReference>
<dbReference type="STRING" id="1237085.Ngar_c09010"/>
<evidence type="ECO:0000313" key="2">
    <source>
        <dbReference type="EMBL" id="AFU57843.1"/>
    </source>
</evidence>
<dbReference type="Gene3D" id="3.40.50.2000">
    <property type="entry name" value="Glycogen Phosphorylase B"/>
    <property type="match status" value="2"/>
</dbReference>
<gene>
    <name evidence="2" type="ordered locus">Ngar_c09010</name>
</gene>
<name>K0IG95_NITGG</name>